<dbReference type="PANTHER" id="PTHR30160:SF7">
    <property type="entry name" value="ADP-HEPTOSE--LPS HEPTOSYLTRANSFERASE 2"/>
    <property type="match status" value="1"/>
</dbReference>
<dbReference type="SUPFAM" id="SSF53756">
    <property type="entry name" value="UDP-Glycosyltransferase/glycogen phosphorylase"/>
    <property type="match status" value="1"/>
</dbReference>
<dbReference type="InterPro" id="IPR051199">
    <property type="entry name" value="LPS_LOS_Heptosyltrfase"/>
</dbReference>
<protein>
    <submittedName>
        <fullName evidence="3 4">Lipopolysaccharide core heptosyltransferase RfaQ</fullName>
        <ecNumber evidence="3 4">2.-.-.-</ecNumber>
    </submittedName>
</protein>
<dbReference type="OrthoDB" id="9781892at2"/>
<dbReference type="Proteomes" id="UP000054698">
    <property type="component" value="Unassembled WGS sequence"/>
</dbReference>
<dbReference type="GO" id="GO:0009244">
    <property type="term" value="P:lipopolysaccharide core region biosynthetic process"/>
    <property type="evidence" value="ECO:0007669"/>
    <property type="project" value="TreeGrafter"/>
</dbReference>
<dbReference type="GO" id="GO:0008713">
    <property type="term" value="F:ADP-heptose-lipopolysaccharide heptosyltransferase activity"/>
    <property type="evidence" value="ECO:0007669"/>
    <property type="project" value="TreeGrafter"/>
</dbReference>
<reference evidence="4 6" key="2">
    <citation type="submission" date="2018-06" db="EMBL/GenBank/DDBJ databases">
        <authorList>
            <consortium name="Pathogen Informatics"/>
            <person name="Doyle S."/>
        </authorList>
    </citation>
    <scope>NUCLEOTIDE SEQUENCE [LARGE SCALE GENOMIC DNA]</scope>
    <source>
        <strain evidence="4 6">NCTC12022</strain>
    </source>
</reference>
<dbReference type="STRING" id="453.Lfee_1824"/>
<organism evidence="3 5">
    <name type="scientific">Legionella feeleii</name>
    <dbReference type="NCBI Taxonomy" id="453"/>
    <lineage>
        <taxon>Bacteria</taxon>
        <taxon>Pseudomonadati</taxon>
        <taxon>Pseudomonadota</taxon>
        <taxon>Gammaproteobacteria</taxon>
        <taxon>Legionellales</taxon>
        <taxon>Legionellaceae</taxon>
        <taxon>Legionella</taxon>
    </lineage>
</organism>
<dbReference type="Proteomes" id="UP000251942">
    <property type="component" value="Unassembled WGS sequence"/>
</dbReference>
<dbReference type="Gene3D" id="3.40.50.2000">
    <property type="entry name" value="Glycogen Phosphorylase B"/>
    <property type="match status" value="2"/>
</dbReference>
<dbReference type="EC" id="2.-.-.-" evidence="3 4"/>
<dbReference type="Pfam" id="PF01075">
    <property type="entry name" value="Glyco_transf_9"/>
    <property type="match status" value="1"/>
</dbReference>
<keyword evidence="1" id="KW-0328">Glycosyltransferase</keyword>
<dbReference type="EMBL" id="UASS01000013">
    <property type="protein sequence ID" value="SPX60852.1"/>
    <property type="molecule type" value="Genomic_DNA"/>
</dbReference>
<dbReference type="AlphaFoldDB" id="A0A0W0TMV0"/>
<evidence type="ECO:0000313" key="3">
    <source>
        <dbReference type="EMBL" id="KTC96912.1"/>
    </source>
</evidence>
<dbReference type="RefSeq" id="WP_058446010.1">
    <property type="nucleotide sequence ID" value="NZ_CAAAHT010000002.1"/>
</dbReference>
<evidence type="ECO:0000313" key="4">
    <source>
        <dbReference type="EMBL" id="SPX60852.1"/>
    </source>
</evidence>
<evidence type="ECO:0000256" key="2">
    <source>
        <dbReference type="ARBA" id="ARBA00022679"/>
    </source>
</evidence>
<evidence type="ECO:0000313" key="6">
    <source>
        <dbReference type="Proteomes" id="UP000251942"/>
    </source>
</evidence>
<reference evidence="3 5" key="1">
    <citation type="submission" date="2015-11" db="EMBL/GenBank/DDBJ databases">
        <title>Genomic analysis of 38 Legionella species identifies large and diverse effector repertoires.</title>
        <authorList>
            <person name="Burstein D."/>
            <person name="Amaro F."/>
            <person name="Zusman T."/>
            <person name="Lifshitz Z."/>
            <person name="Cohen O."/>
            <person name="Gilbert J.A."/>
            <person name="Pupko T."/>
            <person name="Shuman H.A."/>
            <person name="Segal G."/>
        </authorList>
    </citation>
    <scope>NUCLEOTIDE SEQUENCE [LARGE SCALE GENOMIC DNA]</scope>
    <source>
        <strain evidence="3 5">WO-44C</strain>
    </source>
</reference>
<evidence type="ECO:0000313" key="5">
    <source>
        <dbReference type="Proteomes" id="UP000054698"/>
    </source>
</evidence>
<dbReference type="InterPro" id="IPR002201">
    <property type="entry name" value="Glyco_trans_9"/>
</dbReference>
<dbReference type="EMBL" id="LNYB01000080">
    <property type="protein sequence ID" value="KTC96912.1"/>
    <property type="molecule type" value="Genomic_DNA"/>
</dbReference>
<keyword evidence="5" id="KW-1185">Reference proteome</keyword>
<gene>
    <name evidence="3" type="primary">rfaQ</name>
    <name evidence="4" type="synonym">rfaQ_1</name>
    <name evidence="3" type="ORF">Lfee_1824</name>
    <name evidence="4" type="ORF">NCTC12022_01588</name>
</gene>
<accession>A0A0W0TMV0</accession>
<dbReference type="PANTHER" id="PTHR30160">
    <property type="entry name" value="TETRAACYLDISACCHARIDE 4'-KINASE-RELATED"/>
    <property type="match status" value="1"/>
</dbReference>
<dbReference type="GO" id="GO:0005829">
    <property type="term" value="C:cytosol"/>
    <property type="evidence" value="ECO:0007669"/>
    <property type="project" value="TreeGrafter"/>
</dbReference>
<dbReference type="CDD" id="cd03789">
    <property type="entry name" value="GT9_LPS_heptosyltransferase"/>
    <property type="match status" value="1"/>
</dbReference>
<sequence>MKILVIQHKAIGDVLVGSILCDNLRRGFPTAKIDYLIYEATESVLRGNKSIDRLVLFRRKHRTSKIEFLKLAFTIRKENYDLIIDAYSKLESWIIVLLSGATRRISHKKRARNFLYTDPVPFERFSHPHLGVIIEKKLSLLNPLALTIDLDPVPKLFLTLNERKKAEELFIKHEVKITRKTIMVSLLGSSARKTYPLDYMLILINEIAKNYDVNILFNYLPQQADQASFVYNGCTKTTKAKLSFNLIGQNLREFIIIMDKCDLIVGNEGGAVNIAKALNKPSFSIFSPAISKKDWATFEDGIRNVSISMEDFKPELIKNKSYQRLKQESLQLYEHYLPELIIPKLHTFLRRHLEVLTDSPNQ</sequence>
<name>A0A0W0TMV0_9GAMM</name>
<evidence type="ECO:0000256" key="1">
    <source>
        <dbReference type="ARBA" id="ARBA00022676"/>
    </source>
</evidence>
<dbReference type="PATRIC" id="fig|453.4.peg.2001"/>
<keyword evidence="2 3" id="KW-0808">Transferase</keyword>
<proteinExistence type="predicted"/>